<gene>
    <name evidence="2" type="ORF">BP00DRAFT_414080</name>
</gene>
<evidence type="ECO:0000313" key="3">
    <source>
        <dbReference type="Proteomes" id="UP000248817"/>
    </source>
</evidence>
<sequence length="188" mass="21488">MVNFIGGGTIHQHRVDQAPPHDRPSRTKLQLPQSRNRDAIPQSPTTRDVQRWDLKVSPTNRSEHITDIWLIMISMPGKPEDEHVSTLDCDARCSGDPQYVPGTWPRLVIVPRPAVRVAYRRFALVQYQYIHLLYAEFTQGLSLLYLTESDNDHGARRILDRDNSKDVALQGPEPPTDQPGFITEHLNH</sequence>
<protein>
    <submittedName>
        <fullName evidence="2">Uncharacterized protein</fullName>
    </submittedName>
</protein>
<feature type="compositionally biased region" description="Basic and acidic residues" evidence="1">
    <location>
        <begin position="13"/>
        <end position="25"/>
    </location>
</feature>
<accession>A0A2V5IAL2</accession>
<feature type="region of interest" description="Disordered" evidence="1">
    <location>
        <begin position="1"/>
        <end position="48"/>
    </location>
</feature>
<dbReference type="AlphaFoldDB" id="A0A2V5IAL2"/>
<dbReference type="Proteomes" id="UP000248817">
    <property type="component" value="Unassembled WGS sequence"/>
</dbReference>
<evidence type="ECO:0000313" key="2">
    <source>
        <dbReference type="EMBL" id="PYI33091.1"/>
    </source>
</evidence>
<evidence type="ECO:0000256" key="1">
    <source>
        <dbReference type="SAM" id="MobiDB-lite"/>
    </source>
</evidence>
<keyword evidence="3" id="KW-1185">Reference proteome</keyword>
<feature type="region of interest" description="Disordered" evidence="1">
    <location>
        <begin position="161"/>
        <end position="188"/>
    </location>
</feature>
<proteinExistence type="predicted"/>
<name>A0A2V5IAL2_9EURO</name>
<organism evidence="2 3">
    <name type="scientific">Aspergillus indologenus CBS 114.80</name>
    <dbReference type="NCBI Taxonomy" id="1450541"/>
    <lineage>
        <taxon>Eukaryota</taxon>
        <taxon>Fungi</taxon>
        <taxon>Dikarya</taxon>
        <taxon>Ascomycota</taxon>
        <taxon>Pezizomycotina</taxon>
        <taxon>Eurotiomycetes</taxon>
        <taxon>Eurotiomycetidae</taxon>
        <taxon>Eurotiales</taxon>
        <taxon>Aspergillaceae</taxon>
        <taxon>Aspergillus</taxon>
        <taxon>Aspergillus subgen. Circumdati</taxon>
    </lineage>
</organism>
<reference evidence="2 3" key="1">
    <citation type="submission" date="2018-02" db="EMBL/GenBank/DDBJ databases">
        <title>The genomes of Aspergillus section Nigri reveals drivers in fungal speciation.</title>
        <authorList>
            <consortium name="DOE Joint Genome Institute"/>
            <person name="Vesth T.C."/>
            <person name="Nybo J."/>
            <person name="Theobald S."/>
            <person name="Brandl J."/>
            <person name="Frisvad J.C."/>
            <person name="Nielsen K.F."/>
            <person name="Lyhne E.K."/>
            <person name="Kogle M.E."/>
            <person name="Kuo A."/>
            <person name="Riley R."/>
            <person name="Clum A."/>
            <person name="Nolan M."/>
            <person name="Lipzen A."/>
            <person name="Salamov A."/>
            <person name="Henrissat B."/>
            <person name="Wiebenga A."/>
            <person name="De vries R.P."/>
            <person name="Grigoriev I.V."/>
            <person name="Mortensen U.H."/>
            <person name="Andersen M.R."/>
            <person name="Baker S.E."/>
        </authorList>
    </citation>
    <scope>NUCLEOTIDE SEQUENCE [LARGE SCALE GENOMIC DNA]</scope>
    <source>
        <strain evidence="2 3">CBS 114.80</strain>
    </source>
</reference>
<dbReference type="EMBL" id="KZ825486">
    <property type="protein sequence ID" value="PYI33091.1"/>
    <property type="molecule type" value="Genomic_DNA"/>
</dbReference>